<feature type="domain" description="Integrase catalytic" evidence="2">
    <location>
        <begin position="146"/>
        <end position="357"/>
    </location>
</feature>
<reference evidence="3 4" key="1">
    <citation type="submission" date="2019-07" db="EMBL/GenBank/DDBJ databases">
        <title>Whole genome shotgun sequence of Novosphingobium sediminis NBRC 106119.</title>
        <authorList>
            <person name="Hosoyama A."/>
            <person name="Uohara A."/>
            <person name="Ohji S."/>
            <person name="Ichikawa N."/>
        </authorList>
    </citation>
    <scope>NUCLEOTIDE SEQUENCE [LARGE SCALE GENOMIC DNA]</scope>
    <source>
        <strain evidence="3 4">NBRC 106119</strain>
    </source>
</reference>
<dbReference type="PROSITE" id="PS50994">
    <property type="entry name" value="INTEGRASE"/>
    <property type="match status" value="1"/>
</dbReference>
<dbReference type="InterPro" id="IPR001584">
    <property type="entry name" value="Integrase_cat-core"/>
</dbReference>
<dbReference type="GO" id="GO:0003676">
    <property type="term" value="F:nucleic acid binding"/>
    <property type="evidence" value="ECO:0007669"/>
    <property type="project" value="InterPro"/>
</dbReference>
<keyword evidence="4" id="KW-1185">Reference proteome</keyword>
<evidence type="ECO:0000313" key="3">
    <source>
        <dbReference type="EMBL" id="GEO01980.1"/>
    </source>
</evidence>
<accession>A0A512AQL2</accession>
<dbReference type="SUPFAM" id="SSF53098">
    <property type="entry name" value="Ribonuclease H-like"/>
    <property type="match status" value="1"/>
</dbReference>
<dbReference type="EMBL" id="BJYR01000030">
    <property type="protein sequence ID" value="GEO01980.1"/>
    <property type="molecule type" value="Genomic_DNA"/>
</dbReference>
<dbReference type="AlphaFoldDB" id="A0A512AQL2"/>
<dbReference type="Pfam" id="PF09299">
    <property type="entry name" value="Mu-transpos_C"/>
    <property type="match status" value="1"/>
</dbReference>
<sequence length="537" mass="59843">MALFPHFREHISQSGPVTSAQVAAISEATGLKERQIRTLAARYRDHPVAESLAPKPRGPVVGSHRIDPEVRGAIDALIDEIALKMVPPSRAEAARQIWGLLHADNGEHRFSADLIPSEKTIERLLAEIASSVWAKASMGSKTRSAQEAHPGEYHSDGFLDLVQMDHTRGDVILVDSLRREELGRLWITFLIEIWTRSILGYYVSFGDPSIFRCGRAVASALLPKQPVLAHLGVDVSYPMFGLFRRLHADQAKPHRSESFRRACVRNGIDPDVRKPGPAHLGGHIERLIGTMVGKLRLLPGATGSNVSARDGYDAEADAAMTLAEFERWLLCQIAVYHHAPHSALGGLCPVQVWEREAARHGPLLPVSCNTDELFRQFLPSKSLTVHSRGIQIKHRHYWHPALGQRIGQKIEVSWDERTIQHVYAELDGSFVQLAVIGQYPDVWEADWEAARARVRAMGRAYQADGGRTATARAIAAANQEIHQARLRTKEARRRAKRREGEGTTLADLRSPERPEKPPVQWRPVAELGEDSWLKVQS</sequence>
<feature type="region of interest" description="Disordered" evidence="1">
    <location>
        <begin position="485"/>
        <end position="524"/>
    </location>
</feature>
<proteinExistence type="predicted"/>
<dbReference type="InterPro" id="IPR015378">
    <property type="entry name" value="Transposase-like_Mu_C"/>
</dbReference>
<evidence type="ECO:0000313" key="4">
    <source>
        <dbReference type="Proteomes" id="UP000321464"/>
    </source>
</evidence>
<dbReference type="SUPFAM" id="SSF50610">
    <property type="entry name" value="mu transposase, C-terminal domain"/>
    <property type="match status" value="1"/>
</dbReference>
<evidence type="ECO:0000256" key="1">
    <source>
        <dbReference type="SAM" id="MobiDB-lite"/>
    </source>
</evidence>
<comment type="caution">
    <text evidence="3">The sequence shown here is derived from an EMBL/GenBank/DDBJ whole genome shotgun (WGS) entry which is preliminary data.</text>
</comment>
<feature type="compositionally biased region" description="Basic residues" evidence="1">
    <location>
        <begin position="485"/>
        <end position="497"/>
    </location>
</feature>
<dbReference type="InterPro" id="IPR036397">
    <property type="entry name" value="RNaseH_sf"/>
</dbReference>
<dbReference type="GO" id="GO:0015074">
    <property type="term" value="P:DNA integration"/>
    <property type="evidence" value="ECO:0007669"/>
    <property type="project" value="InterPro"/>
</dbReference>
<organism evidence="3 4">
    <name type="scientific">Novosphingobium sediminis</name>
    <dbReference type="NCBI Taxonomy" id="707214"/>
    <lineage>
        <taxon>Bacteria</taxon>
        <taxon>Pseudomonadati</taxon>
        <taxon>Pseudomonadota</taxon>
        <taxon>Alphaproteobacteria</taxon>
        <taxon>Sphingomonadales</taxon>
        <taxon>Sphingomonadaceae</taxon>
        <taxon>Novosphingobium</taxon>
    </lineage>
</organism>
<protein>
    <recommendedName>
        <fullName evidence="2">Integrase catalytic domain-containing protein</fullName>
    </recommendedName>
</protein>
<dbReference type="Proteomes" id="UP000321464">
    <property type="component" value="Unassembled WGS sequence"/>
</dbReference>
<name>A0A512AQL2_9SPHN</name>
<dbReference type="InterPro" id="IPR012337">
    <property type="entry name" value="RNaseH-like_sf"/>
</dbReference>
<evidence type="ECO:0000259" key="2">
    <source>
        <dbReference type="PROSITE" id="PS50994"/>
    </source>
</evidence>
<gene>
    <name evidence="3" type="ORF">NSE01_38120</name>
</gene>
<dbReference type="Gene3D" id="3.30.420.10">
    <property type="entry name" value="Ribonuclease H-like superfamily/Ribonuclease H"/>
    <property type="match status" value="1"/>
</dbReference>
<dbReference type="InterPro" id="IPR009004">
    <property type="entry name" value="Transposase_Mu_C"/>
</dbReference>